<keyword evidence="7 14" id="KW-0157">Chromophore</keyword>
<dbReference type="NCBIfam" id="NF007955">
    <property type="entry name" value="PRK10674.1"/>
    <property type="match status" value="1"/>
</dbReference>
<feature type="binding site" evidence="12">
    <location>
        <position position="220"/>
    </location>
    <ligand>
        <name>FAD</name>
        <dbReference type="ChEBI" id="CHEBI:57692"/>
    </ligand>
</feature>
<evidence type="ECO:0000256" key="6">
    <source>
        <dbReference type="ARBA" id="ARBA00022827"/>
    </source>
</evidence>
<dbReference type="Pfam" id="PF03441">
    <property type="entry name" value="FAD_binding_7"/>
    <property type="match status" value="1"/>
</dbReference>
<dbReference type="InterPro" id="IPR036134">
    <property type="entry name" value="Crypto/Photolyase_FAD-like_sf"/>
</dbReference>
<feature type="binding site" evidence="12">
    <location>
        <begin position="272"/>
        <end position="279"/>
    </location>
    <ligand>
        <name>FAD</name>
        <dbReference type="ChEBI" id="CHEBI:57692"/>
    </ligand>
</feature>
<dbReference type="InterPro" id="IPR002081">
    <property type="entry name" value="Cryptochrome/DNA_photolyase_1"/>
</dbReference>
<evidence type="ECO:0000256" key="10">
    <source>
        <dbReference type="ARBA" id="ARBA00059220"/>
    </source>
</evidence>
<dbReference type="InterPro" id="IPR006050">
    <property type="entry name" value="DNA_photolyase_N"/>
</dbReference>
<evidence type="ECO:0000256" key="5">
    <source>
        <dbReference type="ARBA" id="ARBA00022630"/>
    </source>
</evidence>
<dbReference type="PANTHER" id="PTHR11455:SF9">
    <property type="entry name" value="CRYPTOCHROME CIRCADIAN CLOCK 5 ISOFORM X1"/>
    <property type="match status" value="1"/>
</dbReference>
<dbReference type="AlphaFoldDB" id="A0A0A0BFI9"/>
<sequence length="464" mass="53884">MNPTQLVWLRNDLRLDDNPAISQAQQQGDLHLVFIATPKQWQQHDESAAKQGLKAASIENINQQLAKLGVPFSILETDWFANIPELLKTFCQQKNITDIWFNQETPLDERRRDDAVIDVLEGFGVNCHALDADLIVAVPVLTQQNEPFKVFTPYYRRWLQVLQETQKPPYPAPDKQGEVIAVDLLKPEWSGDYRDDLWPADEASVLKKLSQFCRNKIKAYPEYRDIPAESGTSTLSPYLSIGRIGPRRLLASIQYHCSEQGLHWQDNDWLRELAWRDFYRQLLLHFPRLSMEKPFKLETDNVVWRDDETDFQAWCEGKTGFPIVDAAMRQLQQTGWMHNRLRMITASFLTKLLLIDWRRGEQFFMQHLLDGEFAANNGGWQWSASTGVDAAPYFRVFNPTRQSERFDPDGEFIRRFVPELKSLSGKQIHNPSDQLRTETDYPMPIIDYKPARQTAIDAFADLKN</sequence>
<dbReference type="InterPro" id="IPR005101">
    <property type="entry name" value="Cryptochr/Photolyase_FAD-bd"/>
</dbReference>
<evidence type="ECO:0000256" key="11">
    <source>
        <dbReference type="ARBA" id="ARBA00083107"/>
    </source>
</evidence>
<dbReference type="EC" id="4.1.99.3" evidence="3"/>
<dbReference type="PROSITE" id="PS51645">
    <property type="entry name" value="PHR_CRY_ALPHA_BETA"/>
    <property type="match status" value="1"/>
</dbReference>
<dbReference type="Gene3D" id="1.25.40.80">
    <property type="match status" value="1"/>
</dbReference>
<keyword evidence="5 12" id="KW-0285">Flavoprotein</keyword>
<comment type="cofactor">
    <cofactor evidence="12">
        <name>FAD</name>
        <dbReference type="ChEBI" id="CHEBI:57692"/>
    </cofactor>
    <text evidence="12">Binds 1 FAD per subunit.</text>
</comment>
<evidence type="ECO:0000256" key="3">
    <source>
        <dbReference type="ARBA" id="ARBA00013149"/>
    </source>
</evidence>
<evidence type="ECO:0000256" key="14">
    <source>
        <dbReference type="RuleBase" id="RU004182"/>
    </source>
</evidence>
<feature type="site" description="Electron transfer via tryptophanyl radical" evidence="13">
    <location>
        <position position="357"/>
    </location>
</feature>
<feature type="site" description="Electron transfer via tryptophanyl radical" evidence="13">
    <location>
        <position position="304"/>
    </location>
</feature>
<dbReference type="GO" id="GO:0009416">
    <property type="term" value="P:response to light stimulus"/>
    <property type="evidence" value="ECO:0007669"/>
    <property type="project" value="TreeGrafter"/>
</dbReference>
<proteinExistence type="inferred from homology"/>
<dbReference type="Pfam" id="PF00875">
    <property type="entry name" value="DNA_photolyase"/>
    <property type="match status" value="1"/>
</dbReference>
<feature type="domain" description="Photolyase/cryptochrome alpha/beta" evidence="15">
    <location>
        <begin position="3"/>
        <end position="135"/>
    </location>
</feature>
<evidence type="ECO:0000256" key="12">
    <source>
        <dbReference type="PIRSR" id="PIRSR602081-1"/>
    </source>
</evidence>
<reference evidence="16 17" key="1">
    <citation type="submission" date="2014-09" db="EMBL/GenBank/DDBJ databases">
        <authorList>
            <person name="Grob C."/>
            <person name="Taubert M."/>
            <person name="Howat A.M."/>
            <person name="Burns O.J."/>
            <person name="Dixon J.L."/>
            <person name="Chen Y."/>
            <person name="Murrell J.C."/>
        </authorList>
    </citation>
    <scope>NUCLEOTIDE SEQUENCE [LARGE SCALE GENOMIC DNA]</scope>
    <source>
        <strain evidence="16">L4</strain>
    </source>
</reference>
<evidence type="ECO:0000313" key="16">
    <source>
        <dbReference type="EMBL" id="KGM05884.1"/>
    </source>
</evidence>
<organism evidence="16 17">
    <name type="scientific">Methylophaga thiooxydans</name>
    <dbReference type="NCBI Taxonomy" id="392484"/>
    <lineage>
        <taxon>Bacteria</taxon>
        <taxon>Pseudomonadati</taxon>
        <taxon>Pseudomonadota</taxon>
        <taxon>Gammaproteobacteria</taxon>
        <taxon>Thiotrichales</taxon>
        <taxon>Piscirickettsiaceae</taxon>
        <taxon>Methylophaga</taxon>
    </lineage>
</organism>
<dbReference type="Gene3D" id="3.40.50.620">
    <property type="entry name" value="HUPs"/>
    <property type="match status" value="1"/>
</dbReference>
<comment type="catalytic activity">
    <reaction evidence="9">
        <text>cyclobutadipyrimidine (in DNA) = 2 pyrimidine residues (in DNA).</text>
        <dbReference type="EC" id="4.1.99.3"/>
    </reaction>
</comment>
<keyword evidence="16" id="KW-0456">Lyase</keyword>
<dbReference type="PROSITE" id="PS00691">
    <property type="entry name" value="DNA_PHOTOLYASES_1_2"/>
    <property type="match status" value="1"/>
</dbReference>
<evidence type="ECO:0000256" key="1">
    <source>
        <dbReference type="ARBA" id="ARBA00001932"/>
    </source>
</evidence>
<dbReference type="GO" id="GO:0003904">
    <property type="term" value="F:deoxyribodipyrimidine photo-lyase activity"/>
    <property type="evidence" value="ECO:0007669"/>
    <property type="project" value="UniProtKB-EC"/>
</dbReference>
<dbReference type="GO" id="GO:0000719">
    <property type="term" value="P:photoreactive repair"/>
    <property type="evidence" value="ECO:0007669"/>
    <property type="project" value="UniProtKB-ARBA"/>
</dbReference>
<dbReference type="EMBL" id="JRQD01000007">
    <property type="protein sequence ID" value="KGM05884.1"/>
    <property type="molecule type" value="Genomic_DNA"/>
</dbReference>
<evidence type="ECO:0000256" key="8">
    <source>
        <dbReference type="ARBA" id="ARBA00031671"/>
    </source>
</evidence>
<dbReference type="GO" id="GO:0071949">
    <property type="term" value="F:FAD binding"/>
    <property type="evidence" value="ECO:0007669"/>
    <property type="project" value="TreeGrafter"/>
</dbReference>
<name>A0A0A0BFI9_9GAMM</name>
<dbReference type="SUPFAM" id="SSF52425">
    <property type="entry name" value="Cryptochrome/photolyase, N-terminal domain"/>
    <property type="match status" value="1"/>
</dbReference>
<comment type="cofactor">
    <cofactor evidence="1">
        <name>(6R)-5,10-methylene-5,6,7,8-tetrahydrofolate</name>
        <dbReference type="ChEBI" id="CHEBI:15636"/>
    </cofactor>
</comment>
<evidence type="ECO:0000256" key="7">
    <source>
        <dbReference type="ARBA" id="ARBA00022991"/>
    </source>
</evidence>
<dbReference type="RefSeq" id="WP_036315756.1">
    <property type="nucleotide sequence ID" value="NZ_JRQD01000007.1"/>
</dbReference>
<dbReference type="GO" id="GO:0003677">
    <property type="term" value="F:DNA binding"/>
    <property type="evidence" value="ECO:0007669"/>
    <property type="project" value="TreeGrafter"/>
</dbReference>
<comment type="similarity">
    <text evidence="14">Belongs to the DNA photolyase family.</text>
</comment>
<keyword evidence="6 12" id="KW-0274">FAD</keyword>
<evidence type="ECO:0000256" key="2">
    <source>
        <dbReference type="ARBA" id="ARBA00005862"/>
    </source>
</evidence>
<feature type="binding site" evidence="12">
    <location>
        <position position="269"/>
    </location>
    <ligand>
        <name>FAD</name>
        <dbReference type="ChEBI" id="CHEBI:57692"/>
    </ligand>
</feature>
<dbReference type="InterPro" id="IPR018394">
    <property type="entry name" value="DNA_photolyase_1_CS_C"/>
</dbReference>
<evidence type="ECO:0000313" key="17">
    <source>
        <dbReference type="Proteomes" id="UP000029999"/>
    </source>
</evidence>
<feature type="site" description="Electron transfer via tryptophanyl radical" evidence="13">
    <location>
        <position position="380"/>
    </location>
</feature>
<evidence type="ECO:0000256" key="4">
    <source>
        <dbReference type="ARBA" id="ARBA00014046"/>
    </source>
</evidence>
<evidence type="ECO:0000256" key="13">
    <source>
        <dbReference type="PIRSR" id="PIRSR602081-2"/>
    </source>
</evidence>
<gene>
    <name evidence="16" type="ORF">LP43_2447</name>
</gene>
<feature type="binding site" evidence="12">
    <location>
        <begin position="232"/>
        <end position="236"/>
    </location>
    <ligand>
        <name>FAD</name>
        <dbReference type="ChEBI" id="CHEBI:57692"/>
    </ligand>
</feature>
<dbReference type="Gene3D" id="1.10.579.10">
    <property type="entry name" value="DNA Cyclobutane Dipyrimidine Photolyase, subunit A, domain 3"/>
    <property type="match status" value="1"/>
</dbReference>
<protein>
    <recommendedName>
        <fullName evidence="4">Deoxyribodipyrimidine photo-lyase</fullName>
        <ecNumber evidence="3">4.1.99.3</ecNumber>
    </recommendedName>
    <alternativeName>
        <fullName evidence="8">DNA photolyase</fullName>
    </alternativeName>
    <alternativeName>
        <fullName evidence="11">Photoreactivating enzyme</fullName>
    </alternativeName>
</protein>
<dbReference type="InterPro" id="IPR036155">
    <property type="entry name" value="Crypto/Photolyase_N_sf"/>
</dbReference>
<comment type="similarity">
    <text evidence="2">Belongs to the DNA photolyase class-1 family.</text>
</comment>
<evidence type="ECO:0000256" key="9">
    <source>
        <dbReference type="ARBA" id="ARBA00033999"/>
    </source>
</evidence>
<dbReference type="PRINTS" id="PR00147">
    <property type="entry name" value="DNAPHOTLYASE"/>
</dbReference>
<accession>A0A0A0BFI9</accession>
<dbReference type="STRING" id="392484.LP43_2447"/>
<dbReference type="Proteomes" id="UP000029999">
    <property type="component" value="Unassembled WGS sequence"/>
</dbReference>
<comment type="function">
    <text evidence="10">Involved in repair of UV radiation-induced DNA damage. Catalyzes the light-dependent monomerization (300-600 nm) of cyclobutyl pyrimidine dimers (in cis-syn configuration), which are formed between adjacent bases on the same DNA strand upon exposure to ultraviolet radiation.</text>
</comment>
<dbReference type="InterPro" id="IPR014729">
    <property type="entry name" value="Rossmann-like_a/b/a_fold"/>
</dbReference>
<evidence type="ECO:0000259" key="15">
    <source>
        <dbReference type="PROSITE" id="PS51645"/>
    </source>
</evidence>
<dbReference type="PANTHER" id="PTHR11455">
    <property type="entry name" value="CRYPTOCHROME"/>
    <property type="match status" value="1"/>
</dbReference>
<dbReference type="FunFam" id="1.10.579.10:FF:000003">
    <property type="entry name" value="Deoxyribodipyrimidine photo-lyase"/>
    <property type="match status" value="1"/>
</dbReference>
<comment type="caution">
    <text evidence="16">The sequence shown here is derived from an EMBL/GenBank/DDBJ whole genome shotgun (WGS) entry which is preliminary data.</text>
</comment>
<dbReference type="SUPFAM" id="SSF48173">
    <property type="entry name" value="Cryptochrome/photolyase FAD-binding domain"/>
    <property type="match status" value="1"/>
</dbReference>
<dbReference type="PROSITE" id="PS00394">
    <property type="entry name" value="DNA_PHOTOLYASES_1_1"/>
    <property type="match status" value="1"/>
</dbReference>